<sequence>MRDRRALRNILKRDPRYAVEAYIFVLEALHHTRGKIKAKGHVTGQQLLEGIKDLALNRYGAMAKIVFEHWGIEKTIDFGNIVLNMVNGKILSKTPEDKLEDFKDVYDFDEVFVKGYQPKLVTKRDKLRRKK</sequence>
<accession>A0A0S8FU04</accession>
<gene>
    <name evidence="1" type="ORF">AMJ83_04220</name>
</gene>
<dbReference type="InterPro" id="IPR026406">
    <property type="entry name" value="Ver/Plancto_CHP"/>
</dbReference>
<dbReference type="Proteomes" id="UP000051373">
    <property type="component" value="Unassembled WGS sequence"/>
</dbReference>
<dbReference type="AlphaFoldDB" id="A0A0S8FU04"/>
<dbReference type="EMBL" id="LJUJ01000006">
    <property type="protein sequence ID" value="KPK64030.1"/>
    <property type="molecule type" value="Genomic_DNA"/>
</dbReference>
<protein>
    <submittedName>
        <fullName evidence="1">Uncharacterized protein</fullName>
    </submittedName>
</protein>
<evidence type="ECO:0000313" key="1">
    <source>
        <dbReference type="EMBL" id="KPK64030.1"/>
    </source>
</evidence>
<dbReference type="STRING" id="1703779.AMJ83_04220"/>
<proteinExistence type="predicted"/>
<organism evidence="1 2">
    <name type="scientific">candidate division WOR_3 bacterium SM23_42</name>
    <dbReference type="NCBI Taxonomy" id="1703779"/>
    <lineage>
        <taxon>Bacteria</taxon>
        <taxon>Bacteria division WOR-3</taxon>
    </lineage>
</organism>
<reference evidence="1 2" key="1">
    <citation type="journal article" date="2015" name="Microbiome">
        <title>Genomic resolution of linkages in carbon, nitrogen, and sulfur cycling among widespread estuary sediment bacteria.</title>
        <authorList>
            <person name="Baker B.J."/>
            <person name="Lazar C.S."/>
            <person name="Teske A.P."/>
            <person name="Dick G.J."/>
        </authorList>
    </citation>
    <scope>NUCLEOTIDE SEQUENCE [LARGE SCALE GENOMIC DNA]</scope>
    <source>
        <strain evidence="1">SM23_42</strain>
    </source>
</reference>
<comment type="caution">
    <text evidence="1">The sequence shown here is derived from an EMBL/GenBank/DDBJ whole genome shotgun (WGS) entry which is preliminary data.</text>
</comment>
<dbReference type="NCBIfam" id="TIGR04138">
    <property type="entry name" value="Plancto_Ver_chp"/>
    <property type="match status" value="1"/>
</dbReference>
<name>A0A0S8FU04_UNCW3</name>
<evidence type="ECO:0000313" key="2">
    <source>
        <dbReference type="Proteomes" id="UP000051373"/>
    </source>
</evidence>